<dbReference type="SUPFAM" id="SSF50370">
    <property type="entry name" value="Ricin B-like lectins"/>
    <property type="match status" value="1"/>
</dbReference>
<evidence type="ECO:0000256" key="1">
    <source>
        <dbReference type="SAM" id="SignalP"/>
    </source>
</evidence>
<name>A0AAU2A1X1_9ACTN</name>
<dbReference type="Gene3D" id="2.80.10.50">
    <property type="match status" value="1"/>
</dbReference>
<dbReference type="AlphaFoldDB" id="A0AAU2A1X1"/>
<dbReference type="PROSITE" id="PS50231">
    <property type="entry name" value="RICIN_B_LECTIN"/>
    <property type="match status" value="1"/>
</dbReference>
<gene>
    <name evidence="2" type="ORF">OHA22_21390</name>
</gene>
<feature type="chain" id="PRO_5043984461" evidence="1">
    <location>
        <begin position="34"/>
        <end position="169"/>
    </location>
</feature>
<keyword evidence="1" id="KW-0732">Signal</keyword>
<reference evidence="2" key="1">
    <citation type="submission" date="2022-10" db="EMBL/GenBank/DDBJ databases">
        <title>The complete genomes of actinobacterial strains from the NBC collection.</title>
        <authorList>
            <person name="Joergensen T.S."/>
            <person name="Alvarez Arevalo M."/>
            <person name="Sterndorff E.B."/>
            <person name="Faurdal D."/>
            <person name="Vuksanovic O."/>
            <person name="Mourched A.-S."/>
            <person name="Charusanti P."/>
            <person name="Shaw S."/>
            <person name="Blin K."/>
            <person name="Weber T."/>
        </authorList>
    </citation>
    <scope>NUCLEOTIDE SEQUENCE</scope>
    <source>
        <strain evidence="2">NBC_00093</strain>
    </source>
</reference>
<organism evidence="2">
    <name type="scientific">Streptomyces sp. NBC_00093</name>
    <dbReference type="NCBI Taxonomy" id="2975649"/>
    <lineage>
        <taxon>Bacteria</taxon>
        <taxon>Bacillati</taxon>
        <taxon>Actinomycetota</taxon>
        <taxon>Actinomycetes</taxon>
        <taxon>Kitasatosporales</taxon>
        <taxon>Streptomycetaceae</taxon>
        <taxon>Streptomyces</taxon>
    </lineage>
</organism>
<evidence type="ECO:0000313" key="2">
    <source>
        <dbReference type="EMBL" id="WTT17916.1"/>
    </source>
</evidence>
<dbReference type="EMBL" id="CP108222">
    <property type="protein sequence ID" value="WTT17916.1"/>
    <property type="molecule type" value="Genomic_DNA"/>
</dbReference>
<dbReference type="InterPro" id="IPR035992">
    <property type="entry name" value="Ricin_B-like_lectins"/>
</dbReference>
<sequence length="169" mass="19017">MANTKRSRRWWTVLLTLAMSLGFATLNAPSASAAYVIGTDFLRNWETGLCLNNADAGRINTQPCQSGNDRQKWSVIYQYHAGYDFVQIVNVATNQCLVWSYNGSLYAGDCNAGTWDERLWRGVGSGWNMVELTDGGINDRYQCLDSDRNGWAYLLECNGGGFQKWRLGY</sequence>
<feature type="signal peptide" evidence="1">
    <location>
        <begin position="1"/>
        <end position="33"/>
    </location>
</feature>
<accession>A0AAU2A1X1</accession>
<protein>
    <submittedName>
        <fullName evidence="2">RICIN domain-containing protein</fullName>
    </submittedName>
</protein>
<dbReference type="CDD" id="cd23415">
    <property type="entry name" value="beta-trefoil_Ricin_AH"/>
    <property type="match status" value="1"/>
</dbReference>
<proteinExistence type="predicted"/>